<organism evidence="2 3">
    <name type="scientific">Centaurea solstitialis</name>
    <name type="common">yellow star-thistle</name>
    <dbReference type="NCBI Taxonomy" id="347529"/>
    <lineage>
        <taxon>Eukaryota</taxon>
        <taxon>Viridiplantae</taxon>
        <taxon>Streptophyta</taxon>
        <taxon>Embryophyta</taxon>
        <taxon>Tracheophyta</taxon>
        <taxon>Spermatophyta</taxon>
        <taxon>Magnoliopsida</taxon>
        <taxon>eudicotyledons</taxon>
        <taxon>Gunneridae</taxon>
        <taxon>Pentapetalae</taxon>
        <taxon>asterids</taxon>
        <taxon>campanulids</taxon>
        <taxon>Asterales</taxon>
        <taxon>Asteraceae</taxon>
        <taxon>Carduoideae</taxon>
        <taxon>Cardueae</taxon>
        <taxon>Centaureinae</taxon>
        <taxon>Centaurea</taxon>
    </lineage>
</organism>
<evidence type="ECO:0000313" key="3">
    <source>
        <dbReference type="Proteomes" id="UP001172457"/>
    </source>
</evidence>
<gene>
    <name evidence="2" type="ORF">OSB04_028705</name>
</gene>
<keyword evidence="3" id="KW-1185">Reference proteome</keyword>
<dbReference type="Proteomes" id="UP001172457">
    <property type="component" value="Chromosome 7"/>
</dbReference>
<evidence type="ECO:0000256" key="1">
    <source>
        <dbReference type="SAM" id="MobiDB-lite"/>
    </source>
</evidence>
<accession>A0AA38SHT0</accession>
<dbReference type="AlphaFoldDB" id="A0AA38SHT0"/>
<protein>
    <submittedName>
        <fullName evidence="2">Uncharacterized protein</fullName>
    </submittedName>
</protein>
<comment type="caution">
    <text evidence="2">The sequence shown here is derived from an EMBL/GenBank/DDBJ whole genome shotgun (WGS) entry which is preliminary data.</text>
</comment>
<sequence>MYYYKWCLKISGLRVGHRISLERPWRRETMHNLLGNDLDAVKAATLSALNMGPNNQDIHLIEACSSVGQVLNEVFEMVVEPTLVQPSFVLDYPVEISPLAKPTKMPHNTPIQVGKRSRNLDTA</sequence>
<feature type="region of interest" description="Disordered" evidence="1">
    <location>
        <begin position="101"/>
        <end position="123"/>
    </location>
</feature>
<evidence type="ECO:0000313" key="2">
    <source>
        <dbReference type="EMBL" id="KAJ9542199.1"/>
    </source>
</evidence>
<dbReference type="Gene3D" id="3.30.930.10">
    <property type="entry name" value="Bira Bifunctional Protein, Domain 2"/>
    <property type="match status" value="1"/>
</dbReference>
<dbReference type="InterPro" id="IPR045864">
    <property type="entry name" value="aa-tRNA-synth_II/BPL/LPL"/>
</dbReference>
<dbReference type="EMBL" id="JARYMX010000007">
    <property type="protein sequence ID" value="KAJ9542199.1"/>
    <property type="molecule type" value="Genomic_DNA"/>
</dbReference>
<reference evidence="2" key="1">
    <citation type="submission" date="2023-03" db="EMBL/GenBank/DDBJ databases">
        <title>Chromosome-scale reference genome and RAD-based genetic map of yellow starthistle (Centaurea solstitialis) reveal putative structural variation and QTLs associated with invader traits.</title>
        <authorList>
            <person name="Reatini B."/>
            <person name="Cang F.A."/>
            <person name="Jiang Q."/>
            <person name="Mckibben M.T.W."/>
            <person name="Barker M.S."/>
            <person name="Rieseberg L.H."/>
            <person name="Dlugosch K.M."/>
        </authorList>
    </citation>
    <scope>NUCLEOTIDE SEQUENCE</scope>
    <source>
        <strain evidence="2">CAN-66</strain>
        <tissue evidence="2">Leaf</tissue>
    </source>
</reference>
<name>A0AA38SHT0_9ASTR</name>
<proteinExistence type="predicted"/>
<dbReference type="SUPFAM" id="SSF55681">
    <property type="entry name" value="Class II aaRS and biotin synthetases"/>
    <property type="match status" value="1"/>
</dbReference>